<reference evidence="1 2" key="1">
    <citation type="submission" date="2020-07" db="EMBL/GenBank/DDBJ databases">
        <title>Sequencing the genomes of 1000 actinobacteria strains.</title>
        <authorList>
            <person name="Klenk H.-P."/>
        </authorList>
    </citation>
    <scope>NUCLEOTIDE SEQUENCE [LARGE SCALE GENOMIC DNA]</scope>
    <source>
        <strain evidence="1 2">DSM 102047</strain>
    </source>
</reference>
<dbReference type="InterPro" id="IPR023198">
    <property type="entry name" value="PGP-like_dom2"/>
</dbReference>
<evidence type="ECO:0000313" key="1">
    <source>
        <dbReference type="EMBL" id="NYE94766.1"/>
    </source>
</evidence>
<gene>
    <name evidence="1" type="ORF">FHU41_000987</name>
</gene>
<organism evidence="1 2">
    <name type="scientific">Psychromicrobium silvestre</name>
    <dbReference type="NCBI Taxonomy" id="1645614"/>
    <lineage>
        <taxon>Bacteria</taxon>
        <taxon>Bacillati</taxon>
        <taxon>Actinomycetota</taxon>
        <taxon>Actinomycetes</taxon>
        <taxon>Micrococcales</taxon>
        <taxon>Micrococcaceae</taxon>
        <taxon>Psychromicrobium</taxon>
    </lineage>
</organism>
<comment type="caution">
    <text evidence="1">The sequence shown here is derived from an EMBL/GenBank/DDBJ whole genome shotgun (WGS) entry which is preliminary data.</text>
</comment>
<keyword evidence="2" id="KW-1185">Reference proteome</keyword>
<dbReference type="Gene3D" id="3.40.50.1000">
    <property type="entry name" value="HAD superfamily/HAD-like"/>
    <property type="match status" value="1"/>
</dbReference>
<keyword evidence="1" id="KW-0378">Hydrolase</keyword>
<name>A0A7Y9LSH0_9MICC</name>
<dbReference type="Pfam" id="PF00702">
    <property type="entry name" value="Hydrolase"/>
    <property type="match status" value="1"/>
</dbReference>
<accession>A0A7Y9LSH0</accession>
<evidence type="ECO:0000313" key="2">
    <source>
        <dbReference type="Proteomes" id="UP000521748"/>
    </source>
</evidence>
<sequence length="193" mass="21225">MNWYLFDYGMVISEAPTEADWAALEEASGQPMDESGPYWQHRVGYDGGQLSTLQYWTAVLGQEVSEGRLAQLHALDLRAWSHLNPETLDVLEAIDSTGARLALLSNMPAELADSLGESQNWPKYFSKVFYSGHLELVKPDPKIYQHVLAELGVPASHITFIDDRAENIEAAAALGFATVLHVPGIDLATELGL</sequence>
<dbReference type="PRINTS" id="PR00413">
    <property type="entry name" value="HADHALOGNASE"/>
</dbReference>
<dbReference type="Proteomes" id="UP000521748">
    <property type="component" value="Unassembled WGS sequence"/>
</dbReference>
<dbReference type="SUPFAM" id="SSF56784">
    <property type="entry name" value="HAD-like"/>
    <property type="match status" value="1"/>
</dbReference>
<dbReference type="GO" id="GO:0016787">
    <property type="term" value="F:hydrolase activity"/>
    <property type="evidence" value="ECO:0007669"/>
    <property type="project" value="UniProtKB-KW"/>
</dbReference>
<dbReference type="InterPro" id="IPR023214">
    <property type="entry name" value="HAD_sf"/>
</dbReference>
<dbReference type="CDD" id="cd02603">
    <property type="entry name" value="HAD_sEH-N_like"/>
    <property type="match status" value="1"/>
</dbReference>
<proteinExistence type="predicted"/>
<dbReference type="RefSeq" id="WP_343046245.1">
    <property type="nucleotide sequence ID" value="NZ_JACBYQ010000001.1"/>
</dbReference>
<dbReference type="InterPro" id="IPR006439">
    <property type="entry name" value="HAD-SF_hydro_IA"/>
</dbReference>
<dbReference type="Gene3D" id="1.10.150.240">
    <property type="entry name" value="Putative phosphatase, domain 2"/>
    <property type="match status" value="1"/>
</dbReference>
<dbReference type="NCBIfam" id="TIGR01509">
    <property type="entry name" value="HAD-SF-IA-v3"/>
    <property type="match status" value="1"/>
</dbReference>
<dbReference type="AlphaFoldDB" id="A0A7Y9LSH0"/>
<dbReference type="NCBIfam" id="TIGR01549">
    <property type="entry name" value="HAD-SF-IA-v1"/>
    <property type="match status" value="1"/>
</dbReference>
<dbReference type="PANTHER" id="PTHR43611">
    <property type="entry name" value="ALPHA-D-GLUCOSE 1-PHOSPHATE PHOSPHATASE"/>
    <property type="match status" value="1"/>
</dbReference>
<dbReference type="EMBL" id="JACBYQ010000001">
    <property type="protein sequence ID" value="NYE94766.1"/>
    <property type="molecule type" value="Genomic_DNA"/>
</dbReference>
<dbReference type="PANTHER" id="PTHR43611:SF3">
    <property type="entry name" value="FLAVIN MONONUCLEOTIDE HYDROLASE 1, CHLOROPLATIC"/>
    <property type="match status" value="1"/>
</dbReference>
<dbReference type="InterPro" id="IPR036412">
    <property type="entry name" value="HAD-like_sf"/>
</dbReference>
<protein>
    <submittedName>
        <fullName evidence="1">Putative hydrolase of the HAD superfamily</fullName>
    </submittedName>
</protein>